<comment type="caution">
    <text evidence="2">The sequence shown here is derived from an EMBL/GenBank/DDBJ whole genome shotgun (WGS) entry which is preliminary data.</text>
</comment>
<sequence length="346" mass="40848">MLQELQAKFDPGLVAEAFKSEETARITCSKNKSSISKKESSSTLDLVISEDQSHILINNQQQLFLRFDNFYKNGDRILIFMSETTIEIMQKSQEYHFDGTFKNAPKMFYQILTAHAVINNHTYPCAYIFLENKNTKTYVIVLEQLRNICFPKNLKKIMCDFESALMKSVNSVFPDVILKGCWFHYSQAIRKNLFSLGFKFNYLNDWKFKFWVKRFISIPLIPVENIIQAFNIIIEEIPLNDEKIINFIKYYQKQWLNGSISPEIWNHHDSQKRTNNDLEGYHSKLTKFLPKYHPKFSDMITCIKKEDVKTRNVYLSGKEKKQSKKISKKIFKFNLSKKTSEEITRI</sequence>
<dbReference type="PANTHER" id="PTHR47160:SF8">
    <property type="entry name" value="MULE TRANSPOSASE DOMAIN-CONTAINING PROTEIN"/>
    <property type="match status" value="1"/>
</dbReference>
<accession>A0A814HW83</accession>
<dbReference type="Proteomes" id="UP000663879">
    <property type="component" value="Unassembled WGS sequence"/>
</dbReference>
<dbReference type="EMBL" id="CAJNOC010004248">
    <property type="protein sequence ID" value="CAF1014771.1"/>
    <property type="molecule type" value="Genomic_DNA"/>
</dbReference>
<proteinExistence type="predicted"/>
<gene>
    <name evidence="2" type="ORF">OXX778_LOCUS17073</name>
</gene>
<feature type="domain" description="MULE transposase" evidence="1">
    <location>
        <begin position="96"/>
        <end position="186"/>
    </location>
</feature>
<protein>
    <recommendedName>
        <fullName evidence="1">MULE transposase domain-containing protein</fullName>
    </recommendedName>
</protein>
<evidence type="ECO:0000259" key="1">
    <source>
        <dbReference type="Pfam" id="PF10551"/>
    </source>
</evidence>
<evidence type="ECO:0000313" key="2">
    <source>
        <dbReference type="EMBL" id="CAF1014771.1"/>
    </source>
</evidence>
<dbReference type="Pfam" id="PF10551">
    <property type="entry name" value="MULE"/>
    <property type="match status" value="1"/>
</dbReference>
<evidence type="ECO:0000313" key="3">
    <source>
        <dbReference type="Proteomes" id="UP000663879"/>
    </source>
</evidence>
<dbReference type="InterPro" id="IPR018289">
    <property type="entry name" value="MULE_transposase_dom"/>
</dbReference>
<organism evidence="2 3">
    <name type="scientific">Brachionus calyciflorus</name>
    <dbReference type="NCBI Taxonomy" id="104777"/>
    <lineage>
        <taxon>Eukaryota</taxon>
        <taxon>Metazoa</taxon>
        <taxon>Spiralia</taxon>
        <taxon>Gnathifera</taxon>
        <taxon>Rotifera</taxon>
        <taxon>Eurotatoria</taxon>
        <taxon>Monogononta</taxon>
        <taxon>Pseudotrocha</taxon>
        <taxon>Ploima</taxon>
        <taxon>Brachionidae</taxon>
        <taxon>Brachionus</taxon>
    </lineage>
</organism>
<reference evidence="2" key="1">
    <citation type="submission" date="2021-02" db="EMBL/GenBank/DDBJ databases">
        <authorList>
            <person name="Nowell W R."/>
        </authorList>
    </citation>
    <scope>NUCLEOTIDE SEQUENCE</scope>
    <source>
        <strain evidence="2">Ploen Becks lab</strain>
    </source>
</reference>
<keyword evidence="3" id="KW-1185">Reference proteome</keyword>
<dbReference type="PANTHER" id="PTHR47160">
    <property type="entry name" value="PUTATIVE-RELATED"/>
    <property type="match status" value="1"/>
</dbReference>
<dbReference type="AlphaFoldDB" id="A0A814HW83"/>
<name>A0A814HW83_9BILA</name>
<dbReference type="OrthoDB" id="10029846at2759"/>